<dbReference type="PANTHER" id="PTHR17630:SF44">
    <property type="entry name" value="PROTEIN AIM2"/>
    <property type="match status" value="1"/>
</dbReference>
<accession>A0A4Y9ZKM6</accession>
<dbReference type="Gene3D" id="3.40.50.1820">
    <property type="entry name" value="alpha/beta hydrolase"/>
    <property type="match status" value="1"/>
</dbReference>
<dbReference type="GO" id="GO:0016787">
    <property type="term" value="F:hydrolase activity"/>
    <property type="evidence" value="ECO:0007669"/>
    <property type="project" value="InterPro"/>
</dbReference>
<comment type="caution">
    <text evidence="2">The sequence shown here is derived from an EMBL/GenBank/DDBJ whole genome shotgun (WGS) entry which is preliminary data.</text>
</comment>
<evidence type="ECO:0000259" key="1">
    <source>
        <dbReference type="Pfam" id="PF01738"/>
    </source>
</evidence>
<feature type="domain" description="Dienelactone hydrolase" evidence="1">
    <location>
        <begin position="61"/>
        <end position="252"/>
    </location>
</feature>
<dbReference type="STRING" id="135208.A0A4Y9ZKM6"/>
<gene>
    <name evidence="2" type="ORF">EWM64_g9437</name>
</gene>
<dbReference type="Proteomes" id="UP000298061">
    <property type="component" value="Unassembled WGS sequence"/>
</dbReference>
<keyword evidence="3" id="KW-1185">Reference proteome</keyword>
<proteinExistence type="predicted"/>
<name>A0A4Y9ZKM6_9AGAM</name>
<dbReference type="InterPro" id="IPR029058">
    <property type="entry name" value="AB_hydrolase_fold"/>
</dbReference>
<dbReference type="SUPFAM" id="SSF53474">
    <property type="entry name" value="alpha/beta-Hydrolases"/>
    <property type="match status" value="1"/>
</dbReference>
<organism evidence="2 3">
    <name type="scientific">Hericium alpestre</name>
    <dbReference type="NCBI Taxonomy" id="135208"/>
    <lineage>
        <taxon>Eukaryota</taxon>
        <taxon>Fungi</taxon>
        <taxon>Dikarya</taxon>
        <taxon>Basidiomycota</taxon>
        <taxon>Agaricomycotina</taxon>
        <taxon>Agaricomycetes</taxon>
        <taxon>Russulales</taxon>
        <taxon>Hericiaceae</taxon>
        <taxon>Hericium</taxon>
    </lineage>
</organism>
<dbReference type="OrthoDB" id="17560at2759"/>
<protein>
    <recommendedName>
        <fullName evidence="1">Dienelactone hydrolase domain-containing protein</fullName>
    </recommendedName>
</protein>
<dbReference type="InterPro" id="IPR002925">
    <property type="entry name" value="Dienelactn_hydro"/>
</dbReference>
<dbReference type="AlphaFoldDB" id="A0A4Y9ZKM6"/>
<dbReference type="PANTHER" id="PTHR17630">
    <property type="entry name" value="DIENELACTONE HYDROLASE"/>
    <property type="match status" value="1"/>
</dbReference>
<reference evidence="2 3" key="1">
    <citation type="submission" date="2019-02" db="EMBL/GenBank/DDBJ databases">
        <title>Genome sequencing of the rare red list fungi Hericium alpestre (H. flagellum).</title>
        <authorList>
            <person name="Buettner E."/>
            <person name="Kellner H."/>
        </authorList>
    </citation>
    <scope>NUCLEOTIDE SEQUENCE [LARGE SCALE GENOMIC DNA]</scope>
    <source>
        <strain evidence="2 3">DSM 108284</strain>
    </source>
</reference>
<evidence type="ECO:0000313" key="2">
    <source>
        <dbReference type="EMBL" id="TFY74577.1"/>
    </source>
</evidence>
<sequence length="253" mass="27830">MPDLCKHCIEGVRHEGTPEGRFEDIGGIRTYSRSPLATTPRTRRPSTSALAIPLTTPGQLLADDFARNGFQVYLPDLFDGDPVPEDAISLNATVSANFGFRAWLARNSFGESLPKVKAVIHALKESGVSRFGAIGFCYGGRHVFDLAYEQKIHVSVASHPSFVQAEDLEIYAQKASAPLLLNTCEVDGQFPAEKQARADEVLGGGKFKYGYERTYWPECTNEFAVRGDLSDPNVKAGKEGSFEASVRWFLEHL</sequence>
<dbReference type="Pfam" id="PF01738">
    <property type="entry name" value="DLH"/>
    <property type="match status" value="1"/>
</dbReference>
<evidence type="ECO:0000313" key="3">
    <source>
        <dbReference type="Proteomes" id="UP000298061"/>
    </source>
</evidence>
<dbReference type="EMBL" id="SFCI01002003">
    <property type="protein sequence ID" value="TFY74577.1"/>
    <property type="molecule type" value="Genomic_DNA"/>
</dbReference>